<evidence type="ECO:0000313" key="7">
    <source>
        <dbReference type="Proteomes" id="UP000007635"/>
    </source>
</evidence>
<dbReference type="InterPro" id="IPR042235">
    <property type="entry name" value="ZP-C_dom"/>
</dbReference>
<dbReference type="SUPFAM" id="SSF57196">
    <property type="entry name" value="EGF/Laminin"/>
    <property type="match status" value="2"/>
</dbReference>
<name>A0AAQ4P6F8_GASAC</name>
<keyword evidence="7" id="KW-1185">Reference proteome</keyword>
<dbReference type="Ensembl" id="ENSGACT00000043025.1">
    <property type="protein sequence ID" value="ENSGACP00000034153.1"/>
    <property type="gene ID" value="ENSGACG00000005200.2"/>
</dbReference>
<keyword evidence="1" id="KW-0245">EGF-like domain</keyword>
<dbReference type="PANTHER" id="PTHR14002:SF18">
    <property type="entry name" value="ONCOPROTEIN-INDUCED TRANSCRIPT 3 PROTEIN"/>
    <property type="match status" value="1"/>
</dbReference>
<dbReference type="Pfam" id="PF23344">
    <property type="entry name" value="ZP-N"/>
    <property type="match status" value="1"/>
</dbReference>
<dbReference type="Pfam" id="PF00100">
    <property type="entry name" value="Zona_pellucida"/>
    <property type="match status" value="1"/>
</dbReference>
<dbReference type="SMART" id="SM00179">
    <property type="entry name" value="EGF_CA"/>
    <property type="match status" value="2"/>
</dbReference>
<dbReference type="GO" id="GO:0005509">
    <property type="term" value="F:calcium ion binding"/>
    <property type="evidence" value="ECO:0007669"/>
    <property type="project" value="InterPro"/>
</dbReference>
<dbReference type="Gene3D" id="2.60.40.3210">
    <property type="entry name" value="Zona pellucida, ZP-N domain"/>
    <property type="match status" value="1"/>
</dbReference>
<dbReference type="Pfam" id="PF23283">
    <property type="entry name" value="D8C_UMOD"/>
    <property type="match status" value="1"/>
</dbReference>
<dbReference type="InterPro" id="IPR055356">
    <property type="entry name" value="ZP-N"/>
</dbReference>
<evidence type="ECO:0000259" key="5">
    <source>
        <dbReference type="PROSITE" id="PS51034"/>
    </source>
</evidence>
<dbReference type="SMART" id="SM00241">
    <property type="entry name" value="ZP"/>
    <property type="match status" value="1"/>
</dbReference>
<dbReference type="PRINTS" id="PR00023">
    <property type="entry name" value="ZPELLUCIDA"/>
</dbReference>
<dbReference type="Gene3D" id="2.10.25.10">
    <property type="entry name" value="Laminin"/>
    <property type="match status" value="3"/>
</dbReference>
<dbReference type="AlphaFoldDB" id="A0AAQ4P6F8"/>
<dbReference type="Pfam" id="PF14670">
    <property type="entry name" value="FXa_inhibition"/>
    <property type="match status" value="1"/>
</dbReference>
<dbReference type="InterPro" id="IPR055355">
    <property type="entry name" value="ZP-C"/>
</dbReference>
<proteinExistence type="predicted"/>
<keyword evidence="2" id="KW-0732">Signal</keyword>
<dbReference type="Gene3D" id="2.60.40.4100">
    <property type="entry name" value="Zona pellucida, ZP-C domain"/>
    <property type="match status" value="1"/>
</dbReference>
<evidence type="ECO:0000256" key="3">
    <source>
        <dbReference type="ARBA" id="ARBA00023157"/>
    </source>
</evidence>
<keyword evidence="3" id="KW-1015">Disulfide bond</keyword>
<feature type="domain" description="ZP" evidence="5">
    <location>
        <begin position="285"/>
        <end position="531"/>
    </location>
</feature>
<sequence length="560" mass="60967">MSKVPKVVYICTYMYIVYFKNLIKNTTIRVPAVFAPSALDPCSAYTSLNEPWRNTDYHVKQSSAGPFCDSHVSGEWYRFTGMAGDAMPTFCVSEDHCGTHAPIWLNGSHPQPHEGIVTLPACASFNANCCQWNASVDVKACTGGYFVYRLPRPPVCFYVYCGHFYDICDEVDCAGPSCPKSDCRCAPGTVLGPDRQTCLDVNECAKGNGGCAEMCVNTKGSRRCECGSGRVPAADGSTCREVAGCHVNNGGCSHGCSSLLDSYQCHCPRGLELGEDKRTCQVPVQCDSSAIIVSVPKDLVEGLELSLSNSSCRGVSNGTHINLSFSLNTCGTVVEVTEYKIVGTNLVTGLPRSSPSSSSDLIVRNSKLVLPVTCEFPREYRVSDGYQASQRSSALQLAGRSEGIFPFSLELFKSAEFSEPYSTPPQLRLHDSLFFGVEPKERVEGLSALVESCFATPGPRADQALKYYLIKDGCISDETVTQYLSKDQLSKHYQVPVFKFIGKDNRQVFLHCQVLVCRAGDSHCSKGCGGRVRRDVGTTEPQEQHTLSGGPIFIVPEPER</sequence>
<dbReference type="PROSITE" id="PS51034">
    <property type="entry name" value="ZP_2"/>
    <property type="match status" value="1"/>
</dbReference>
<dbReference type="InterPro" id="IPR057774">
    <property type="entry name" value="D8C_UMOD/GP2/OIT3-like"/>
</dbReference>
<organism evidence="6 7">
    <name type="scientific">Gasterosteus aculeatus aculeatus</name>
    <name type="common">three-spined stickleback</name>
    <dbReference type="NCBI Taxonomy" id="481459"/>
    <lineage>
        <taxon>Eukaryota</taxon>
        <taxon>Metazoa</taxon>
        <taxon>Chordata</taxon>
        <taxon>Craniata</taxon>
        <taxon>Vertebrata</taxon>
        <taxon>Euteleostomi</taxon>
        <taxon>Actinopterygii</taxon>
        <taxon>Neopterygii</taxon>
        <taxon>Teleostei</taxon>
        <taxon>Neoteleostei</taxon>
        <taxon>Acanthomorphata</taxon>
        <taxon>Eupercaria</taxon>
        <taxon>Perciformes</taxon>
        <taxon>Cottioidei</taxon>
        <taxon>Gasterosteales</taxon>
        <taxon>Gasterosteidae</taxon>
        <taxon>Gasterosteus</taxon>
    </lineage>
</organism>
<dbReference type="InterPro" id="IPR001881">
    <property type="entry name" value="EGF-like_Ca-bd_dom"/>
</dbReference>
<dbReference type="InterPro" id="IPR048290">
    <property type="entry name" value="ZP_chr"/>
</dbReference>
<reference evidence="6" key="2">
    <citation type="submission" date="2025-08" db="UniProtKB">
        <authorList>
            <consortium name="Ensembl"/>
        </authorList>
    </citation>
    <scope>IDENTIFICATION</scope>
</reference>
<reference evidence="6" key="3">
    <citation type="submission" date="2025-09" db="UniProtKB">
        <authorList>
            <consortium name="Ensembl"/>
        </authorList>
    </citation>
    <scope>IDENTIFICATION</scope>
</reference>
<reference evidence="6 7" key="1">
    <citation type="journal article" date="2021" name="G3 (Bethesda)">
        <title>Improved contiguity of the threespine stickleback genome using long-read sequencing.</title>
        <authorList>
            <person name="Nath S."/>
            <person name="Shaw D.E."/>
            <person name="White M.A."/>
        </authorList>
    </citation>
    <scope>NUCLEOTIDE SEQUENCE [LARGE SCALE GENOMIC DNA]</scope>
    <source>
        <strain evidence="6 7">Lake Benthic</strain>
    </source>
</reference>
<dbReference type="GeneTree" id="ENSGT00940000157851"/>
<evidence type="ECO:0000256" key="2">
    <source>
        <dbReference type="ARBA" id="ARBA00022729"/>
    </source>
</evidence>
<dbReference type="PANTHER" id="PTHR14002">
    <property type="entry name" value="ENDOGLIN/TGF-BETA RECEPTOR TYPE III"/>
    <property type="match status" value="1"/>
</dbReference>
<evidence type="ECO:0000313" key="6">
    <source>
        <dbReference type="Ensembl" id="ENSGACP00000034153.1"/>
    </source>
</evidence>
<protein>
    <submittedName>
        <fullName evidence="6">Oncoprotein induced transcript 3</fullName>
    </submittedName>
</protein>
<dbReference type="InterPro" id="IPR001507">
    <property type="entry name" value="ZP_dom"/>
</dbReference>
<dbReference type="SMART" id="SM00181">
    <property type="entry name" value="EGF"/>
    <property type="match status" value="2"/>
</dbReference>
<dbReference type="InterPro" id="IPR000742">
    <property type="entry name" value="EGF"/>
</dbReference>
<evidence type="ECO:0000256" key="4">
    <source>
        <dbReference type="ARBA" id="ARBA00023180"/>
    </source>
</evidence>
<dbReference type="Proteomes" id="UP000007635">
    <property type="component" value="Chromosome VI"/>
</dbReference>
<evidence type="ECO:0000256" key="1">
    <source>
        <dbReference type="ARBA" id="ARBA00022536"/>
    </source>
</evidence>
<keyword evidence="4" id="KW-0325">Glycoprotein</keyword>
<accession>A0AAQ4P6F8</accession>